<evidence type="ECO:0000313" key="2">
    <source>
        <dbReference type="Proteomes" id="UP000028537"/>
    </source>
</evidence>
<accession>A0A084EXK7</accession>
<evidence type="ECO:0000313" key="1">
    <source>
        <dbReference type="EMBL" id="KEZ22699.1"/>
    </source>
</evidence>
<comment type="caution">
    <text evidence="1">The sequence shown here is derived from an EMBL/GenBank/DDBJ whole genome shotgun (WGS) entry which is preliminary data.</text>
</comment>
<gene>
    <name evidence="1" type="ORF">UDIV_5060</name>
</gene>
<reference evidence="1 2" key="1">
    <citation type="submission" date="2014-02" db="EMBL/GenBank/DDBJ databases">
        <title>Genome sequence of Ureaplasma diversum strain 246.</title>
        <authorList>
            <person name="Sirand-Pugnet P."/>
            <person name="Breton M."/>
            <person name="Dordet-Frisoni E."/>
            <person name="Baranowski E."/>
            <person name="Barre A."/>
            <person name="Couture C."/>
            <person name="Dupuy V."/>
            <person name="Gaurivaud P."/>
            <person name="Jacob D."/>
            <person name="Lemaitre C."/>
            <person name="Manso-Silvan L."/>
            <person name="Nikolski M."/>
            <person name="Nouvel L.-X."/>
            <person name="Poumarat F."/>
            <person name="Tardy F."/>
            <person name="Thebault P."/>
            <person name="Theil S."/>
            <person name="Citti C."/>
            <person name="Thiaucourt F."/>
            <person name="Blanchard A."/>
        </authorList>
    </citation>
    <scope>NUCLEOTIDE SEQUENCE [LARGE SCALE GENOMIC DNA]</scope>
    <source>
        <strain evidence="1 2">NCTC 246</strain>
    </source>
</reference>
<dbReference type="RefSeq" id="WP_038103069.1">
    <property type="nucleotide sequence ID" value="NZ_JFDP01000063.1"/>
</dbReference>
<protein>
    <submittedName>
        <fullName evidence="1">Uncharacterized protein</fullName>
    </submittedName>
</protein>
<name>A0A084EXK7_9BACT</name>
<dbReference type="EMBL" id="JFDP01000063">
    <property type="protein sequence ID" value="KEZ22699.1"/>
    <property type="molecule type" value="Genomic_DNA"/>
</dbReference>
<keyword evidence="2" id="KW-1185">Reference proteome</keyword>
<proteinExistence type="predicted"/>
<organism evidence="1 2">
    <name type="scientific">Ureaplasma diversum NCTC 246</name>
    <dbReference type="NCBI Taxonomy" id="1188241"/>
    <lineage>
        <taxon>Bacteria</taxon>
        <taxon>Bacillati</taxon>
        <taxon>Mycoplasmatota</taxon>
        <taxon>Mycoplasmoidales</taxon>
        <taxon>Mycoplasmoidaceae</taxon>
        <taxon>Ureaplasma</taxon>
    </lineage>
</organism>
<dbReference type="AlphaFoldDB" id="A0A084EXK7"/>
<sequence length="424" mass="50042">MERFVYQFYIDQKTVAVAASVYKSAANLQQIAFIKKDNLAYNHELDQLEFNPLKDLVQSCLNELKKKINVSEIKTVYLSYGFDCFKTSNQTANEQNNFTNLSTNQSFEFNNLINVKHQINYTLVDYGLSYQEYNKTSNNQLTSIFSPNEINQKTYLSGYYIKNDDYHTLCQVFQSLKITIARFHVSQAHLLTNTLISQQDDFNKVCNQNQINVCLDFNKVNNRLRIYSNNSLVLDQIEPNSELFNMHKLIQSIVEELQISKQTINDYFENKTYDCNPIIKYVLNQKDIFSVTEMSSETINKLIVNQLNQYLKTLFNQQASVFKHYLKHYKLKFHFSSKLYNFNMILKEAINNDELVKLNSNIKYKVFELQNIFIADHFKDKYELKMQYDLINIKLSEDSYNLENITFLHQQLQNSNSKEINMNN</sequence>
<dbReference type="Proteomes" id="UP000028537">
    <property type="component" value="Unassembled WGS sequence"/>
</dbReference>